<evidence type="ECO:0000313" key="11">
    <source>
        <dbReference type="EMBL" id="APW66896.1"/>
    </source>
</evidence>
<evidence type="ECO:0000256" key="4">
    <source>
        <dbReference type="ARBA" id="ARBA00022679"/>
    </source>
</evidence>
<accession>A0A1P8KQR0</accession>
<dbReference type="GO" id="GO:0005524">
    <property type="term" value="F:ATP binding"/>
    <property type="evidence" value="ECO:0007669"/>
    <property type="project" value="UniProtKB-KW"/>
</dbReference>
<reference evidence="11 12" key="1">
    <citation type="submission" date="2017-01" db="EMBL/GenBank/DDBJ databases">
        <title>Genome sequencing of Arcobacter sp. LPB0137.</title>
        <authorList>
            <person name="Lee G.-W."/>
            <person name="Yi H."/>
        </authorList>
    </citation>
    <scope>NUCLEOTIDE SEQUENCE [LARGE SCALE GENOMIC DNA]</scope>
    <source>
        <strain evidence="11 12">LPB0137</strain>
    </source>
</reference>
<dbReference type="InterPro" id="IPR003594">
    <property type="entry name" value="HATPase_dom"/>
</dbReference>
<dbReference type="AlphaFoldDB" id="A0A1P8KQR0"/>
<organism evidence="11 12">
    <name type="scientific">Poseidonibacter parvus</name>
    <dbReference type="NCBI Taxonomy" id="1850254"/>
    <lineage>
        <taxon>Bacteria</taxon>
        <taxon>Pseudomonadati</taxon>
        <taxon>Campylobacterota</taxon>
        <taxon>Epsilonproteobacteria</taxon>
        <taxon>Campylobacterales</taxon>
        <taxon>Arcobacteraceae</taxon>
        <taxon>Poseidonibacter</taxon>
    </lineage>
</organism>
<dbReference type="KEGG" id="alp:LPB137_00135"/>
<dbReference type="SUPFAM" id="SSF55874">
    <property type="entry name" value="ATPase domain of HSP90 chaperone/DNA topoisomerase II/histidine kinase"/>
    <property type="match status" value="1"/>
</dbReference>
<dbReference type="InterPro" id="IPR004358">
    <property type="entry name" value="Sig_transdc_His_kin-like_C"/>
</dbReference>
<keyword evidence="6 11" id="KW-0418">Kinase</keyword>
<evidence type="ECO:0000256" key="6">
    <source>
        <dbReference type="ARBA" id="ARBA00022777"/>
    </source>
</evidence>
<keyword evidence="12" id="KW-1185">Reference proteome</keyword>
<feature type="transmembrane region" description="Helical" evidence="9">
    <location>
        <begin position="120"/>
        <end position="138"/>
    </location>
</feature>
<feature type="transmembrane region" description="Helical" evidence="9">
    <location>
        <begin position="145"/>
        <end position="164"/>
    </location>
</feature>
<dbReference type="InterPro" id="IPR005467">
    <property type="entry name" value="His_kinase_dom"/>
</dbReference>
<dbReference type="PANTHER" id="PTHR43065">
    <property type="entry name" value="SENSOR HISTIDINE KINASE"/>
    <property type="match status" value="1"/>
</dbReference>
<keyword evidence="9" id="KW-0472">Membrane</keyword>
<keyword evidence="8" id="KW-0902">Two-component regulatory system</keyword>
<evidence type="ECO:0000256" key="1">
    <source>
        <dbReference type="ARBA" id="ARBA00000085"/>
    </source>
</evidence>
<evidence type="ECO:0000256" key="3">
    <source>
        <dbReference type="ARBA" id="ARBA00022553"/>
    </source>
</evidence>
<gene>
    <name evidence="11" type="ORF">LPB137_00135</name>
</gene>
<dbReference type="SMART" id="SM00387">
    <property type="entry name" value="HATPase_c"/>
    <property type="match status" value="1"/>
</dbReference>
<dbReference type="Pfam" id="PF07695">
    <property type="entry name" value="7TMR-DISM_7TM"/>
    <property type="match status" value="1"/>
</dbReference>
<evidence type="ECO:0000313" key="12">
    <source>
        <dbReference type="Proteomes" id="UP000186074"/>
    </source>
</evidence>
<proteinExistence type="predicted"/>
<dbReference type="Gene3D" id="1.10.287.130">
    <property type="match status" value="1"/>
</dbReference>
<name>A0A1P8KQR0_9BACT</name>
<feature type="transmembrane region" description="Helical" evidence="9">
    <location>
        <begin position="6"/>
        <end position="26"/>
    </location>
</feature>
<keyword evidence="3" id="KW-0597">Phosphoprotein</keyword>
<evidence type="ECO:0000256" key="7">
    <source>
        <dbReference type="ARBA" id="ARBA00022840"/>
    </source>
</evidence>
<evidence type="ECO:0000256" key="9">
    <source>
        <dbReference type="SAM" id="Phobius"/>
    </source>
</evidence>
<dbReference type="PANTHER" id="PTHR43065:SF46">
    <property type="entry name" value="C4-DICARBOXYLATE TRANSPORT SENSOR PROTEIN DCTB"/>
    <property type="match status" value="1"/>
</dbReference>
<keyword evidence="4" id="KW-0808">Transferase</keyword>
<evidence type="ECO:0000256" key="2">
    <source>
        <dbReference type="ARBA" id="ARBA00012438"/>
    </source>
</evidence>
<dbReference type="SUPFAM" id="SSF47384">
    <property type="entry name" value="Homodimeric domain of signal transducing histidine kinase"/>
    <property type="match status" value="1"/>
</dbReference>
<dbReference type="GO" id="GO:0000155">
    <property type="term" value="F:phosphorelay sensor kinase activity"/>
    <property type="evidence" value="ECO:0007669"/>
    <property type="project" value="InterPro"/>
</dbReference>
<comment type="catalytic activity">
    <reaction evidence="1">
        <text>ATP + protein L-histidine = ADP + protein N-phospho-L-histidine.</text>
        <dbReference type="EC" id="2.7.13.3"/>
    </reaction>
</comment>
<evidence type="ECO:0000259" key="10">
    <source>
        <dbReference type="PROSITE" id="PS50109"/>
    </source>
</evidence>
<keyword evidence="7" id="KW-0067">ATP-binding</keyword>
<dbReference type="Gene3D" id="3.30.565.10">
    <property type="entry name" value="Histidine kinase-like ATPase, C-terminal domain"/>
    <property type="match status" value="1"/>
</dbReference>
<feature type="transmembrane region" description="Helical" evidence="9">
    <location>
        <begin position="66"/>
        <end position="85"/>
    </location>
</feature>
<feature type="transmembrane region" description="Helical" evidence="9">
    <location>
        <begin position="33"/>
        <end position="54"/>
    </location>
</feature>
<dbReference type="OrthoDB" id="9805967at2"/>
<dbReference type="STRING" id="1850254.LPB137_00135"/>
<dbReference type="EMBL" id="CP019070">
    <property type="protein sequence ID" value="APW66896.1"/>
    <property type="molecule type" value="Genomic_DNA"/>
</dbReference>
<evidence type="ECO:0000256" key="8">
    <source>
        <dbReference type="ARBA" id="ARBA00023012"/>
    </source>
</evidence>
<dbReference type="Proteomes" id="UP000186074">
    <property type="component" value="Chromosome"/>
</dbReference>
<feature type="domain" description="Histidine kinase" evidence="10">
    <location>
        <begin position="225"/>
        <end position="438"/>
    </location>
</feature>
<keyword evidence="9" id="KW-0812">Transmembrane</keyword>
<dbReference type="PRINTS" id="PR00344">
    <property type="entry name" value="BCTRLSENSOR"/>
</dbReference>
<sequence length="439" mass="50765">MYDLNTVLVYGVTFGILIMTIVYTFIRYIYSKEIFYVSYCFMQIFSLVYILSYSKLFSINSLFEDLALLFASLSSLVFAVSFYEGKFFPKMKNLNELLFNTFLLNVVILSSFYHYMLFEYLPYTIIYAILFVSIIFNLKQEFKATVIYVLGWSVLCFILFVMDFKSIYEQSGYMDLVLLVFAIEAILFTISVAYKYNNLQIQSNSYEDMLLQQSKLAKSGEMIGNITHQFRQPLNNLSYILMNLKKRFSKNELDEVYFEKKITQANSQLQFLSKTIDDFKEFYTPSKQKENFSVKEAILNCITILDANLKKYNINLEVNVNTDENIQIFGVKNELSQVILALVSNAIDALKSTQNPMINIDINSNNAEVIIAIKDNAGGINKKNLTKIFEPYFTTKEDGSGIGLYLVKLIIEESFEGKIDVLNEKEGAVFTLFFEKSFD</sequence>
<dbReference type="InterPro" id="IPR003661">
    <property type="entry name" value="HisK_dim/P_dom"/>
</dbReference>
<dbReference type="InterPro" id="IPR011623">
    <property type="entry name" value="7TMR_DISM_rcpt_extracell_dom1"/>
</dbReference>
<dbReference type="InterPro" id="IPR036097">
    <property type="entry name" value="HisK_dim/P_sf"/>
</dbReference>
<keyword evidence="9" id="KW-1133">Transmembrane helix</keyword>
<protein>
    <recommendedName>
        <fullName evidence="2">histidine kinase</fullName>
        <ecNumber evidence="2">2.7.13.3</ecNumber>
    </recommendedName>
</protein>
<dbReference type="InterPro" id="IPR036890">
    <property type="entry name" value="HATPase_C_sf"/>
</dbReference>
<dbReference type="PROSITE" id="PS50109">
    <property type="entry name" value="HIS_KIN"/>
    <property type="match status" value="1"/>
</dbReference>
<dbReference type="Pfam" id="PF02518">
    <property type="entry name" value="HATPase_c"/>
    <property type="match status" value="1"/>
</dbReference>
<keyword evidence="5" id="KW-0547">Nucleotide-binding</keyword>
<evidence type="ECO:0000256" key="5">
    <source>
        <dbReference type="ARBA" id="ARBA00022741"/>
    </source>
</evidence>
<dbReference type="CDD" id="cd00082">
    <property type="entry name" value="HisKA"/>
    <property type="match status" value="1"/>
</dbReference>
<dbReference type="EC" id="2.7.13.3" evidence="2"/>
<feature type="transmembrane region" description="Helical" evidence="9">
    <location>
        <begin position="176"/>
        <end position="194"/>
    </location>
</feature>